<organism evidence="1 2">
    <name type="scientific">Segatella salivae F0493</name>
    <dbReference type="NCBI Taxonomy" id="1395125"/>
    <lineage>
        <taxon>Bacteria</taxon>
        <taxon>Pseudomonadati</taxon>
        <taxon>Bacteroidota</taxon>
        <taxon>Bacteroidia</taxon>
        <taxon>Bacteroidales</taxon>
        <taxon>Prevotellaceae</taxon>
        <taxon>Segatella</taxon>
    </lineage>
</organism>
<proteinExistence type="predicted"/>
<gene>
    <name evidence="1" type="ORF">HMPREF9145_1712</name>
</gene>
<evidence type="ECO:0000313" key="1">
    <source>
        <dbReference type="EMBL" id="ERJ98730.1"/>
    </source>
</evidence>
<accession>U2L309</accession>
<sequence length="168" mass="19263">MTKKRKQNRKNELSKKGAVESIRFQTHIGLKQIGCKDTDMFHRLADAEINVIEELDLTDDILGIKNLVEGVRKELNVEPALEKGDFCTSIVAIALGISKIPVLDDMQMPVVNWQDQINKKLLTLYYPEESRNAVAEWAKANDYNTSTYLGRPVVKFKRLFIIIERTRT</sequence>
<evidence type="ECO:0000313" key="2">
    <source>
        <dbReference type="Proteomes" id="UP000017023"/>
    </source>
</evidence>
<name>U2L309_9BACT</name>
<reference evidence="1 2" key="1">
    <citation type="submission" date="2013-08" db="EMBL/GenBank/DDBJ databases">
        <authorList>
            <person name="Durkin A.S."/>
            <person name="Haft D.R."/>
            <person name="McCorrison J."/>
            <person name="Torralba M."/>
            <person name="Gillis M."/>
            <person name="Haft D.H."/>
            <person name="Methe B."/>
            <person name="Sutton G."/>
            <person name="Nelson K.E."/>
        </authorList>
    </citation>
    <scope>NUCLEOTIDE SEQUENCE [LARGE SCALE GENOMIC DNA]</scope>
    <source>
        <strain evidence="1 2">F0493</strain>
    </source>
</reference>
<dbReference type="Proteomes" id="UP000017023">
    <property type="component" value="Unassembled WGS sequence"/>
</dbReference>
<dbReference type="PATRIC" id="fig|1395125.3.peg.2304"/>
<comment type="caution">
    <text evidence="1">The sequence shown here is derived from an EMBL/GenBank/DDBJ whole genome shotgun (WGS) entry which is preliminary data.</text>
</comment>
<dbReference type="RefSeq" id="WP_021826385.1">
    <property type="nucleotide sequence ID" value="NZ_AWGW01000029.1"/>
</dbReference>
<protein>
    <submittedName>
        <fullName evidence="1">Uncharacterized protein</fullName>
    </submittedName>
</protein>
<dbReference type="EMBL" id="AWGW01000029">
    <property type="protein sequence ID" value="ERJ98730.1"/>
    <property type="molecule type" value="Genomic_DNA"/>
</dbReference>
<dbReference type="AlphaFoldDB" id="U2L309"/>
<dbReference type="GeneID" id="78498730"/>